<protein>
    <submittedName>
        <fullName evidence="2">Uncharacterized protein</fullName>
    </submittedName>
</protein>
<evidence type="ECO:0000313" key="3">
    <source>
        <dbReference type="Proteomes" id="UP001515480"/>
    </source>
</evidence>
<dbReference type="Proteomes" id="UP001515480">
    <property type="component" value="Unassembled WGS sequence"/>
</dbReference>
<accession>A0AB34JPL3</accession>
<keyword evidence="3" id="KW-1185">Reference proteome</keyword>
<sequence>MGGCASVPSSKPGTRSANPEKTIKDPTPFTPIDVSTTKTGVDPNPPNEPPQADRAPEVLLAAADNGALCYDDLILALKVLGLVKGPLKGATRNLKDLQRDGRIDLNHWWFEMRLEPRFRAIIESKSKNRRPDGWDLRVAMKVARVFDVNRPLEESKESTTIERSVLHAALEDFGLEGDDLEACMPADQGDLVDLLQWRTGLYTASPEALQKIAEELSSIVDMPADLAPQPLAEVTGRRLSIQPHSSRIDHQSASPDPVHQQPSLDDRLLQAQAAGKGLEP</sequence>
<dbReference type="EMBL" id="JBGBPQ010000005">
    <property type="protein sequence ID" value="KAL1523845.1"/>
    <property type="molecule type" value="Genomic_DNA"/>
</dbReference>
<dbReference type="AlphaFoldDB" id="A0AB34JPL3"/>
<gene>
    <name evidence="2" type="ORF">AB1Y20_018766</name>
</gene>
<reference evidence="2 3" key="1">
    <citation type="journal article" date="2024" name="Science">
        <title>Giant polyketide synthase enzymes in the biosynthesis of giant marine polyether toxins.</title>
        <authorList>
            <person name="Fallon T.R."/>
            <person name="Shende V.V."/>
            <person name="Wierzbicki I.H."/>
            <person name="Pendleton A.L."/>
            <person name="Watervoot N.F."/>
            <person name="Auber R.P."/>
            <person name="Gonzalez D.J."/>
            <person name="Wisecaver J.H."/>
            <person name="Moore B.S."/>
        </authorList>
    </citation>
    <scope>NUCLEOTIDE SEQUENCE [LARGE SCALE GENOMIC DNA]</scope>
    <source>
        <strain evidence="2 3">12B1</strain>
    </source>
</reference>
<feature type="region of interest" description="Disordered" evidence="1">
    <location>
        <begin position="1"/>
        <end position="53"/>
    </location>
</feature>
<organism evidence="2 3">
    <name type="scientific">Prymnesium parvum</name>
    <name type="common">Toxic golden alga</name>
    <dbReference type="NCBI Taxonomy" id="97485"/>
    <lineage>
        <taxon>Eukaryota</taxon>
        <taxon>Haptista</taxon>
        <taxon>Haptophyta</taxon>
        <taxon>Prymnesiophyceae</taxon>
        <taxon>Prymnesiales</taxon>
        <taxon>Prymnesiaceae</taxon>
        <taxon>Prymnesium</taxon>
    </lineage>
</organism>
<feature type="compositionally biased region" description="Polar residues" evidence="1">
    <location>
        <begin position="7"/>
        <end position="19"/>
    </location>
</feature>
<evidence type="ECO:0000313" key="2">
    <source>
        <dbReference type="EMBL" id="KAL1523845.1"/>
    </source>
</evidence>
<comment type="caution">
    <text evidence="2">The sequence shown here is derived from an EMBL/GenBank/DDBJ whole genome shotgun (WGS) entry which is preliminary data.</text>
</comment>
<evidence type="ECO:0000256" key="1">
    <source>
        <dbReference type="SAM" id="MobiDB-lite"/>
    </source>
</evidence>
<feature type="region of interest" description="Disordered" evidence="1">
    <location>
        <begin position="240"/>
        <end position="263"/>
    </location>
</feature>
<name>A0AB34JPL3_PRYPA</name>
<proteinExistence type="predicted"/>